<dbReference type="Proteomes" id="UP000075902">
    <property type="component" value="Unassembled WGS sequence"/>
</dbReference>
<keyword evidence="2" id="KW-1185">Reference proteome</keyword>
<evidence type="ECO:0000313" key="2">
    <source>
        <dbReference type="Proteomes" id="UP000075902"/>
    </source>
</evidence>
<organism evidence="1 2">
    <name type="scientific">Anopheles melas</name>
    <dbReference type="NCBI Taxonomy" id="34690"/>
    <lineage>
        <taxon>Eukaryota</taxon>
        <taxon>Metazoa</taxon>
        <taxon>Ecdysozoa</taxon>
        <taxon>Arthropoda</taxon>
        <taxon>Hexapoda</taxon>
        <taxon>Insecta</taxon>
        <taxon>Pterygota</taxon>
        <taxon>Neoptera</taxon>
        <taxon>Endopterygota</taxon>
        <taxon>Diptera</taxon>
        <taxon>Nematocera</taxon>
        <taxon>Culicoidea</taxon>
        <taxon>Culicidae</taxon>
        <taxon>Anophelinae</taxon>
        <taxon>Anopheles</taxon>
    </lineage>
</organism>
<sequence length="114" mass="11964">MLGQFDKNCGNPQRSSASTYLEIEFSILVHGGDIGGCLLQHAALVPPTTEPGQGATVTVGTVLWCDSIAIAVPIVASHVITCPIGDVLLLLPADRVQTAPQPAVPRLFYVKEVS</sequence>
<accession>A0A182UK88</accession>
<dbReference type="VEuPathDB" id="VectorBase:AMEC021940"/>
<reference evidence="1" key="2">
    <citation type="submission" date="2020-05" db="UniProtKB">
        <authorList>
            <consortium name="EnsemblMetazoa"/>
        </authorList>
    </citation>
    <scope>IDENTIFICATION</scope>
    <source>
        <strain evidence="1">CM1001059</strain>
    </source>
</reference>
<name>A0A182UK88_9DIPT</name>
<protein>
    <submittedName>
        <fullName evidence="1">Uncharacterized protein</fullName>
    </submittedName>
</protein>
<evidence type="ECO:0000313" key="1">
    <source>
        <dbReference type="EnsemblMetazoa" id="AMEC021940-PA"/>
    </source>
</evidence>
<proteinExistence type="predicted"/>
<dbReference type="AlphaFoldDB" id="A0A182UK88"/>
<dbReference type="EnsemblMetazoa" id="AMEC021940-RA">
    <property type="protein sequence ID" value="AMEC021940-PA"/>
    <property type="gene ID" value="AMEC021940"/>
</dbReference>
<reference evidence="2" key="1">
    <citation type="submission" date="2014-01" db="EMBL/GenBank/DDBJ databases">
        <title>The Genome Sequence of Anopheles melas CM1001059_A (V2).</title>
        <authorList>
            <consortium name="The Broad Institute Genomics Platform"/>
            <person name="Neafsey D.E."/>
            <person name="Besansky N."/>
            <person name="Howell P."/>
            <person name="Walton C."/>
            <person name="Young S.K."/>
            <person name="Zeng Q."/>
            <person name="Gargeya S."/>
            <person name="Fitzgerald M."/>
            <person name="Haas B."/>
            <person name="Abouelleil A."/>
            <person name="Allen A.W."/>
            <person name="Alvarado L."/>
            <person name="Arachchi H.M."/>
            <person name="Berlin A.M."/>
            <person name="Chapman S.B."/>
            <person name="Gainer-Dewar J."/>
            <person name="Goldberg J."/>
            <person name="Griggs A."/>
            <person name="Gujja S."/>
            <person name="Hansen M."/>
            <person name="Howarth C."/>
            <person name="Imamovic A."/>
            <person name="Ireland A."/>
            <person name="Larimer J."/>
            <person name="McCowan C."/>
            <person name="Murphy C."/>
            <person name="Pearson M."/>
            <person name="Poon T.W."/>
            <person name="Priest M."/>
            <person name="Roberts A."/>
            <person name="Saif S."/>
            <person name="Shea T."/>
            <person name="Sisk P."/>
            <person name="Sykes S."/>
            <person name="Wortman J."/>
            <person name="Nusbaum C."/>
            <person name="Birren B."/>
        </authorList>
    </citation>
    <scope>NUCLEOTIDE SEQUENCE [LARGE SCALE GENOMIC DNA]</scope>
    <source>
        <strain evidence="2">CM1001059</strain>
    </source>
</reference>